<dbReference type="Proteomes" id="UP000217944">
    <property type="component" value="Unassembled WGS sequence"/>
</dbReference>
<evidence type="ECO:0000256" key="3">
    <source>
        <dbReference type="ARBA" id="ARBA00022491"/>
    </source>
</evidence>
<dbReference type="AlphaFoldDB" id="A0A292YBS0"/>
<keyword evidence="7" id="KW-0804">Transcription</keyword>
<reference evidence="10 11" key="1">
    <citation type="journal article" date="2017" name="Syst. Appl. Microbiol.">
        <title>Lebetimonas natsushimae sp. nov., a novel strictly anaerobic, moderately thermophilic chemoautotroph isolated from a deep-sea hydrothermal vent polychaete nest in the Mid-Okinawa Trough.</title>
        <authorList>
            <person name="Nagata R."/>
            <person name="Takaki Y."/>
            <person name="Tame A."/>
            <person name="Nunoura T."/>
            <person name="Muto H."/>
            <person name="Mino S."/>
            <person name="Sawayama S."/>
            <person name="Takai K."/>
            <person name="Nakagawa S."/>
        </authorList>
    </citation>
    <scope>NUCLEOTIDE SEQUENCE [LARGE SCALE GENOMIC DNA]</scope>
    <source>
        <strain evidence="10 11">HS1857</strain>
    </source>
</reference>
<dbReference type="Gene3D" id="3.30.1490.190">
    <property type="match status" value="1"/>
</dbReference>
<dbReference type="InterPro" id="IPR036388">
    <property type="entry name" value="WH-like_DNA-bd_sf"/>
</dbReference>
<comment type="function">
    <text evidence="1">Acts as a global negative controlling element, employing Fe(2+) as a cofactor to bind the operator of the repressed genes.</text>
</comment>
<evidence type="ECO:0000313" key="11">
    <source>
        <dbReference type="Proteomes" id="UP000217944"/>
    </source>
</evidence>
<feature type="binding site" evidence="8">
    <location>
        <position position="81"/>
    </location>
    <ligand>
        <name>Zn(2+)</name>
        <dbReference type="ChEBI" id="CHEBI:29105"/>
    </ligand>
</feature>
<dbReference type="PANTHER" id="PTHR33202">
    <property type="entry name" value="ZINC UPTAKE REGULATION PROTEIN"/>
    <property type="match status" value="1"/>
</dbReference>
<keyword evidence="9" id="KW-0408">Iron</keyword>
<organism evidence="10 11">
    <name type="scientific">Lebetimonas natsushimae</name>
    <dbReference type="NCBI Taxonomy" id="1936991"/>
    <lineage>
        <taxon>Bacteria</taxon>
        <taxon>Pseudomonadati</taxon>
        <taxon>Campylobacterota</taxon>
        <taxon>Epsilonproteobacteria</taxon>
        <taxon>Nautiliales</taxon>
        <taxon>Nautiliaceae</taxon>
        <taxon>Lebetimonas</taxon>
    </lineage>
</organism>
<feature type="binding site" evidence="8">
    <location>
        <position position="123"/>
    </location>
    <ligand>
        <name>Zn(2+)</name>
        <dbReference type="ChEBI" id="CHEBI:29105"/>
    </ligand>
</feature>
<protein>
    <submittedName>
        <fullName evidence="10">Fur family transcriptional regulator, ferric uptake regulator</fullName>
    </submittedName>
</protein>
<dbReference type="Pfam" id="PF01475">
    <property type="entry name" value="FUR"/>
    <property type="match status" value="1"/>
</dbReference>
<dbReference type="GO" id="GO:0003700">
    <property type="term" value="F:DNA-binding transcription factor activity"/>
    <property type="evidence" value="ECO:0007669"/>
    <property type="project" value="InterPro"/>
</dbReference>
<comment type="cofactor">
    <cofactor evidence="8">
        <name>Zn(2+)</name>
        <dbReference type="ChEBI" id="CHEBI:29105"/>
    </cofactor>
    <text evidence="8">Binds 1 zinc ion per subunit.</text>
</comment>
<feature type="binding site" evidence="9">
    <location>
        <position position="72"/>
    </location>
    <ligand>
        <name>Fe cation</name>
        <dbReference type="ChEBI" id="CHEBI:24875"/>
    </ligand>
</feature>
<dbReference type="RefSeq" id="WP_096257955.1">
    <property type="nucleotide sequence ID" value="NZ_BDME01000001.1"/>
</dbReference>
<dbReference type="InterPro" id="IPR036390">
    <property type="entry name" value="WH_DNA-bd_sf"/>
</dbReference>
<keyword evidence="11" id="KW-1185">Reference proteome</keyword>
<dbReference type="InterPro" id="IPR043135">
    <property type="entry name" value="Fur_C"/>
</dbReference>
<keyword evidence="6" id="KW-0238">DNA-binding</keyword>
<gene>
    <name evidence="10" type="ORF">LNAT_P0079</name>
</gene>
<evidence type="ECO:0000313" key="10">
    <source>
        <dbReference type="EMBL" id="GAX86784.1"/>
    </source>
</evidence>
<name>A0A292YBS0_9BACT</name>
<feature type="binding site" evidence="9">
    <location>
        <position position="96"/>
    </location>
    <ligand>
        <name>Fe cation</name>
        <dbReference type="ChEBI" id="CHEBI:24875"/>
    </ligand>
</feature>
<evidence type="ECO:0000256" key="7">
    <source>
        <dbReference type="ARBA" id="ARBA00023163"/>
    </source>
</evidence>
<sequence length="131" mass="15383">MCEKLKNLKKTELKIAKLLQKHILPAKELQNILNVDKTTIYRNLHSLLKKEIIREIKNSDGISFYEINCKIHNPIHPHFECKICKKIYCLNALKPEDVISLSNYTDFAIDSIKIKFEGICNECKKKWKVKN</sequence>
<keyword evidence="8" id="KW-0479">Metal-binding</keyword>
<dbReference type="OrthoDB" id="8659436at2"/>
<dbReference type="SUPFAM" id="SSF46785">
    <property type="entry name" value="Winged helix' DNA-binding domain"/>
    <property type="match status" value="1"/>
</dbReference>
<comment type="caution">
    <text evidence="10">The sequence shown here is derived from an EMBL/GenBank/DDBJ whole genome shotgun (WGS) entry which is preliminary data.</text>
</comment>
<keyword evidence="4 8" id="KW-0862">Zinc</keyword>
<evidence type="ECO:0000256" key="8">
    <source>
        <dbReference type="PIRSR" id="PIRSR602481-1"/>
    </source>
</evidence>
<dbReference type="GO" id="GO:1900376">
    <property type="term" value="P:regulation of secondary metabolite biosynthetic process"/>
    <property type="evidence" value="ECO:0007669"/>
    <property type="project" value="TreeGrafter"/>
</dbReference>
<evidence type="ECO:0000256" key="9">
    <source>
        <dbReference type="PIRSR" id="PIRSR602481-2"/>
    </source>
</evidence>
<proteinExistence type="inferred from homology"/>
<evidence type="ECO:0000256" key="6">
    <source>
        <dbReference type="ARBA" id="ARBA00023125"/>
    </source>
</evidence>
<feature type="binding site" evidence="8">
    <location>
        <position position="84"/>
    </location>
    <ligand>
        <name>Zn(2+)</name>
        <dbReference type="ChEBI" id="CHEBI:29105"/>
    </ligand>
</feature>
<evidence type="ECO:0000256" key="4">
    <source>
        <dbReference type="ARBA" id="ARBA00022833"/>
    </source>
</evidence>
<comment type="similarity">
    <text evidence="2">Belongs to the Fur family.</text>
</comment>
<evidence type="ECO:0000256" key="2">
    <source>
        <dbReference type="ARBA" id="ARBA00007957"/>
    </source>
</evidence>
<dbReference type="InterPro" id="IPR002481">
    <property type="entry name" value="FUR"/>
</dbReference>
<accession>A0A292YBS0</accession>
<dbReference type="Gene3D" id="1.10.10.10">
    <property type="entry name" value="Winged helix-like DNA-binding domain superfamily/Winged helix DNA-binding domain"/>
    <property type="match status" value="1"/>
</dbReference>
<comment type="cofactor">
    <cofactor evidence="9">
        <name>Mn(2+)</name>
        <dbReference type="ChEBI" id="CHEBI:29035"/>
    </cofactor>
    <cofactor evidence="9">
        <name>Fe(2+)</name>
        <dbReference type="ChEBI" id="CHEBI:29033"/>
    </cofactor>
    <text evidence="9">Binds 1 Mn(2+) or Fe(2+) ion per subunit.</text>
</comment>
<keyword evidence="3" id="KW-0678">Repressor</keyword>
<evidence type="ECO:0000256" key="5">
    <source>
        <dbReference type="ARBA" id="ARBA00023015"/>
    </source>
</evidence>
<dbReference type="EMBL" id="BDME01000001">
    <property type="protein sequence ID" value="GAX86784.1"/>
    <property type="molecule type" value="Genomic_DNA"/>
</dbReference>
<dbReference type="GO" id="GO:0045892">
    <property type="term" value="P:negative regulation of DNA-templated transcription"/>
    <property type="evidence" value="ECO:0007669"/>
    <property type="project" value="TreeGrafter"/>
</dbReference>
<feature type="binding site" evidence="8">
    <location>
        <position position="120"/>
    </location>
    <ligand>
        <name>Zn(2+)</name>
        <dbReference type="ChEBI" id="CHEBI:29105"/>
    </ligand>
</feature>
<dbReference type="GO" id="GO:0000976">
    <property type="term" value="F:transcription cis-regulatory region binding"/>
    <property type="evidence" value="ECO:0007669"/>
    <property type="project" value="TreeGrafter"/>
</dbReference>
<dbReference type="PANTHER" id="PTHR33202:SF7">
    <property type="entry name" value="FERRIC UPTAKE REGULATION PROTEIN"/>
    <property type="match status" value="1"/>
</dbReference>
<keyword evidence="5" id="KW-0805">Transcription regulation</keyword>
<dbReference type="GO" id="GO:0008270">
    <property type="term" value="F:zinc ion binding"/>
    <property type="evidence" value="ECO:0007669"/>
    <property type="project" value="TreeGrafter"/>
</dbReference>
<evidence type="ECO:0000256" key="1">
    <source>
        <dbReference type="ARBA" id="ARBA00002997"/>
    </source>
</evidence>